<comment type="caution">
    <text evidence="1">The sequence shown here is derived from an EMBL/GenBank/DDBJ whole genome shotgun (WGS) entry which is preliminary data.</text>
</comment>
<organism evidence="1 2">
    <name type="scientific">Castilleja foliolosa</name>
    <dbReference type="NCBI Taxonomy" id="1961234"/>
    <lineage>
        <taxon>Eukaryota</taxon>
        <taxon>Viridiplantae</taxon>
        <taxon>Streptophyta</taxon>
        <taxon>Embryophyta</taxon>
        <taxon>Tracheophyta</taxon>
        <taxon>Spermatophyta</taxon>
        <taxon>Magnoliopsida</taxon>
        <taxon>eudicotyledons</taxon>
        <taxon>Gunneridae</taxon>
        <taxon>Pentapetalae</taxon>
        <taxon>asterids</taxon>
        <taxon>lamiids</taxon>
        <taxon>Lamiales</taxon>
        <taxon>Orobanchaceae</taxon>
        <taxon>Pedicularideae</taxon>
        <taxon>Castillejinae</taxon>
        <taxon>Castilleja</taxon>
    </lineage>
</organism>
<keyword evidence="2" id="KW-1185">Reference proteome</keyword>
<accession>A0ABD3CTW3</accession>
<dbReference type="AlphaFoldDB" id="A0ABD3CTW3"/>
<dbReference type="Proteomes" id="UP001632038">
    <property type="component" value="Unassembled WGS sequence"/>
</dbReference>
<sequence>MLYTIIFECDILAQNFTLWNPVTQSVLNILEPDSPNTGALTEASAGFGFDLSSNEYLIIRIVRFRQQTNLYPDVAQRFNFQAGRWDWVENDYHGMLPFWFMNLTCHAVVNDVPYWMVEERSVGFELCLKLAWFDMRTRVFNLELLPEDWSNKFVIMGEIRAGYLGAIVC</sequence>
<name>A0ABD3CTW3_9LAMI</name>
<gene>
    <name evidence="1" type="ORF">CASFOL_025983</name>
</gene>
<evidence type="ECO:0000313" key="2">
    <source>
        <dbReference type="Proteomes" id="UP001632038"/>
    </source>
</evidence>
<protein>
    <submittedName>
        <fullName evidence="1">Uncharacterized protein</fullName>
    </submittedName>
</protein>
<reference evidence="2" key="1">
    <citation type="journal article" date="2024" name="IScience">
        <title>Strigolactones Initiate the Formation of Haustorium-like Structures in Castilleja.</title>
        <authorList>
            <person name="Buerger M."/>
            <person name="Peterson D."/>
            <person name="Chory J."/>
        </authorList>
    </citation>
    <scope>NUCLEOTIDE SEQUENCE [LARGE SCALE GENOMIC DNA]</scope>
</reference>
<evidence type="ECO:0000313" key="1">
    <source>
        <dbReference type="EMBL" id="KAL3632999.1"/>
    </source>
</evidence>
<proteinExistence type="predicted"/>
<dbReference type="EMBL" id="JAVIJP010000032">
    <property type="protein sequence ID" value="KAL3632999.1"/>
    <property type="molecule type" value="Genomic_DNA"/>
</dbReference>